<dbReference type="Proteomes" id="UP001500782">
    <property type="component" value="Unassembled WGS sequence"/>
</dbReference>
<dbReference type="RefSeq" id="WP_343798291.1">
    <property type="nucleotide sequence ID" value="NZ_BAAADJ010000018.1"/>
</dbReference>
<evidence type="ECO:0000313" key="3">
    <source>
        <dbReference type="EMBL" id="GAA0327686.1"/>
    </source>
</evidence>
<evidence type="ECO:0000313" key="4">
    <source>
        <dbReference type="Proteomes" id="UP001500782"/>
    </source>
</evidence>
<organism evidence="3 4">
    <name type="scientific">Bacillus carboniphilus</name>
    <dbReference type="NCBI Taxonomy" id="86663"/>
    <lineage>
        <taxon>Bacteria</taxon>
        <taxon>Bacillati</taxon>
        <taxon>Bacillota</taxon>
        <taxon>Bacilli</taxon>
        <taxon>Bacillales</taxon>
        <taxon>Bacillaceae</taxon>
        <taxon>Bacillus</taxon>
    </lineage>
</organism>
<dbReference type="PROSITE" id="PS51186">
    <property type="entry name" value="GNAT"/>
    <property type="match status" value="1"/>
</dbReference>
<dbReference type="PANTHER" id="PTHR43072">
    <property type="entry name" value="N-ACETYLTRANSFERASE"/>
    <property type="match status" value="1"/>
</dbReference>
<dbReference type="Gene3D" id="3.40.630.30">
    <property type="match status" value="1"/>
</dbReference>
<feature type="domain" description="N-acetyltransferase" evidence="2">
    <location>
        <begin position="187"/>
        <end position="362"/>
    </location>
</feature>
<sequence>MNKENKFIGKFVNEMYAILLGIGISNIIFVQQIDLKDFSQSIMALFVISVALVYWWDWSEYVESDVRTTKREFIIDFLILLNIEMLFAYFYDLKGLAVAFIVLGFLDLAWVINNQYEAKKAGTFQKNRAKTWILEKCIVIAIYTFSWLLISFTFVSNYHLLQMICVIFSFILVRNVGFNNVKDSREFSFHKASYQDIQDIVDINNSYFDGGVHTGGFLMKKIIPNDVRKAIDFQERVYFVAKDSKGQTVGYIELNSAFPVEVLGDLEGLSQEEQESILSNQYYIEQVAIKEDQQRKGIGSYLYNQVLQTFPDRNFTAFVVSQPIRNDSSIRFHRKVGFKDAALFKKDQYAGMSPYESILFIKTSEQQSEESTLAS</sequence>
<accession>A0ABP3FYJ5</accession>
<feature type="transmembrane region" description="Helical" evidence="1">
    <location>
        <begin position="133"/>
        <end position="154"/>
    </location>
</feature>
<keyword evidence="1" id="KW-0472">Membrane</keyword>
<proteinExistence type="predicted"/>
<evidence type="ECO:0000256" key="1">
    <source>
        <dbReference type="SAM" id="Phobius"/>
    </source>
</evidence>
<evidence type="ECO:0000259" key="2">
    <source>
        <dbReference type="PROSITE" id="PS51186"/>
    </source>
</evidence>
<comment type="caution">
    <text evidence="3">The sequence shown here is derived from an EMBL/GenBank/DDBJ whole genome shotgun (WGS) entry which is preliminary data.</text>
</comment>
<gene>
    <name evidence="3" type="ORF">GCM10008967_17740</name>
</gene>
<dbReference type="EMBL" id="BAAADJ010000018">
    <property type="protein sequence ID" value="GAA0327686.1"/>
    <property type="molecule type" value="Genomic_DNA"/>
</dbReference>
<feature type="transmembrane region" description="Helical" evidence="1">
    <location>
        <begin position="42"/>
        <end position="61"/>
    </location>
</feature>
<feature type="transmembrane region" description="Helical" evidence="1">
    <location>
        <begin position="96"/>
        <end position="112"/>
    </location>
</feature>
<feature type="transmembrane region" description="Helical" evidence="1">
    <location>
        <begin position="12"/>
        <end position="30"/>
    </location>
</feature>
<protein>
    <recommendedName>
        <fullName evidence="2">N-acetyltransferase domain-containing protein</fullName>
    </recommendedName>
</protein>
<keyword evidence="1" id="KW-1133">Transmembrane helix</keyword>
<reference evidence="4" key="1">
    <citation type="journal article" date="2019" name="Int. J. Syst. Evol. Microbiol.">
        <title>The Global Catalogue of Microorganisms (GCM) 10K type strain sequencing project: providing services to taxonomists for standard genome sequencing and annotation.</title>
        <authorList>
            <consortium name="The Broad Institute Genomics Platform"/>
            <consortium name="The Broad Institute Genome Sequencing Center for Infectious Disease"/>
            <person name="Wu L."/>
            <person name="Ma J."/>
        </authorList>
    </citation>
    <scope>NUCLEOTIDE SEQUENCE [LARGE SCALE GENOMIC DNA]</scope>
    <source>
        <strain evidence="4">JCM 9731</strain>
    </source>
</reference>
<dbReference type="SUPFAM" id="SSF55729">
    <property type="entry name" value="Acyl-CoA N-acyltransferases (Nat)"/>
    <property type="match status" value="1"/>
</dbReference>
<name>A0ABP3FYJ5_9BACI</name>
<dbReference type="InterPro" id="IPR016181">
    <property type="entry name" value="Acyl_CoA_acyltransferase"/>
</dbReference>
<keyword evidence="4" id="KW-1185">Reference proteome</keyword>
<feature type="transmembrane region" description="Helical" evidence="1">
    <location>
        <begin position="73"/>
        <end position="90"/>
    </location>
</feature>
<feature type="transmembrane region" description="Helical" evidence="1">
    <location>
        <begin position="160"/>
        <end position="177"/>
    </location>
</feature>
<dbReference type="InterPro" id="IPR000182">
    <property type="entry name" value="GNAT_dom"/>
</dbReference>
<dbReference type="Pfam" id="PF00583">
    <property type="entry name" value="Acetyltransf_1"/>
    <property type="match status" value="1"/>
</dbReference>
<keyword evidence="1" id="KW-0812">Transmembrane</keyword>
<dbReference type="CDD" id="cd04301">
    <property type="entry name" value="NAT_SF"/>
    <property type="match status" value="1"/>
</dbReference>